<dbReference type="InterPro" id="IPR006597">
    <property type="entry name" value="Sel1-like"/>
</dbReference>
<organism evidence="2 3">
    <name type="scientific">Roseospira marina</name>
    <dbReference type="NCBI Taxonomy" id="140057"/>
    <lineage>
        <taxon>Bacteria</taxon>
        <taxon>Pseudomonadati</taxon>
        <taxon>Pseudomonadota</taxon>
        <taxon>Alphaproteobacteria</taxon>
        <taxon>Rhodospirillales</taxon>
        <taxon>Rhodospirillaceae</taxon>
        <taxon>Roseospira</taxon>
    </lineage>
</organism>
<dbReference type="SUPFAM" id="SSF81901">
    <property type="entry name" value="HCP-like"/>
    <property type="match status" value="4"/>
</dbReference>
<dbReference type="SMART" id="SM00671">
    <property type="entry name" value="SEL1"/>
    <property type="match status" value="11"/>
</dbReference>
<evidence type="ECO:0000313" key="2">
    <source>
        <dbReference type="EMBL" id="KAA5605768.1"/>
    </source>
</evidence>
<dbReference type="InterPro" id="IPR011990">
    <property type="entry name" value="TPR-like_helical_dom_sf"/>
</dbReference>
<dbReference type="InterPro" id="IPR050767">
    <property type="entry name" value="Sel1_AlgK"/>
</dbReference>
<dbReference type="Pfam" id="PF08238">
    <property type="entry name" value="Sel1"/>
    <property type="match status" value="15"/>
</dbReference>
<gene>
    <name evidence="2" type="ORF">F1188_09100</name>
</gene>
<evidence type="ECO:0000313" key="3">
    <source>
        <dbReference type="Proteomes" id="UP000324065"/>
    </source>
</evidence>
<dbReference type="Proteomes" id="UP000324065">
    <property type="component" value="Unassembled WGS sequence"/>
</dbReference>
<dbReference type="PANTHER" id="PTHR11102:SF160">
    <property type="entry name" value="ERAD-ASSOCIATED E3 UBIQUITIN-PROTEIN LIGASE COMPONENT HRD3"/>
    <property type="match status" value="1"/>
</dbReference>
<feature type="region of interest" description="Disordered" evidence="1">
    <location>
        <begin position="842"/>
        <end position="862"/>
    </location>
</feature>
<reference evidence="2 3" key="1">
    <citation type="submission" date="2019-09" db="EMBL/GenBank/DDBJ databases">
        <title>Genome sequence of Roseospira marina, one of the more divergent members of the non-sulfur purple photosynthetic bacterial family, the Rhodospirillaceae.</title>
        <authorList>
            <person name="Meyer T."/>
            <person name="Kyndt J."/>
        </authorList>
    </citation>
    <scope>NUCLEOTIDE SEQUENCE [LARGE SCALE GENOMIC DNA]</scope>
    <source>
        <strain evidence="2 3">DSM 15113</strain>
    </source>
</reference>
<dbReference type="AlphaFoldDB" id="A0A5M6IDV1"/>
<name>A0A5M6IDV1_9PROT</name>
<keyword evidence="3" id="KW-1185">Reference proteome</keyword>
<dbReference type="PANTHER" id="PTHR11102">
    <property type="entry name" value="SEL-1-LIKE PROTEIN"/>
    <property type="match status" value="1"/>
</dbReference>
<feature type="region of interest" description="Disordered" evidence="1">
    <location>
        <begin position="57"/>
        <end position="84"/>
    </location>
</feature>
<comment type="caution">
    <text evidence="2">The sequence shown here is derived from an EMBL/GenBank/DDBJ whole genome shotgun (WGS) entry which is preliminary data.</text>
</comment>
<dbReference type="OrthoDB" id="112232at2"/>
<protein>
    <submittedName>
        <fullName evidence="2">Sel1 repeat family protein</fullName>
    </submittedName>
</protein>
<proteinExistence type="predicted"/>
<sequence length="862" mass="90309">MTPMVGCPASRSRSIRPRLGPLPSTNRRSPLWRSRRAASRGRCSACQSPSYRAVTRRRPATRAAGGMRSVGRKIGARRSAGSRAMSPASSRSAFSWLWVSGSATGSRSIATTACIILALCWSQPVFRAMTYIDCVLRGGTRFLLHGTGPMTEAIPIHSPTPIPISRARAWARLLRVRLGALMLGALTLGACTADLNPDGFVARGLADYLYTEGARRKLEDAPDAALRAWQRAADAGHVKARYQLAHLYGSDVLGPRDQAQALVHARRAAEAGFAPASHYVGMSLLYGWGGVAKDPAAAEPYLRRALAGDVERARADLGTLVLDRAGPARDAGANAARAEGLALLEAAVADDDPVASWRLAEALVDGTHMPRDPARAADLLAAAIEAGEYRAALPLARLQWVGNGVPTDRAAARALLERVEREAPAHVRVDLGLALLNEGDVLPLDAARARRLLEVAARNDGRVRAHVRLGKLLAEGAPGVAPDPEAAVAHLRAAAEAGNGEATRYMGVLLEDQGRADAALAWFLEAAARGHAQAAVEGARILLKRTDAASVRQAVSLLGSVASDNAQAGIQLARVARDGVDGALPPDPGTARQWFQHVRATAGGLTAAQATNELARMLLRGQGGPEDARGAVALFGEAAAGGHGWAALELGRVFEAGAPGIPADLGAAWRWYQEAAARGVAQGHTALGRLVAREGRGPEAIREAFGHFARAAEGGHTWALYEAGKVAEQGVGGQPGDPATARAWYERAMTQGVDAAPGAIASLYERGLGVEQDDVRALALYHMGARAGNAWATYKVGSFVAEGRGTPADPDAARAWLTAARAEGVTQAVDLMERLDRGAVGPFGHADGSGSRVRIHVTPDGS</sequence>
<accession>A0A5M6IDV1</accession>
<feature type="region of interest" description="Disordered" evidence="1">
    <location>
        <begin position="1"/>
        <end position="36"/>
    </location>
</feature>
<evidence type="ECO:0000256" key="1">
    <source>
        <dbReference type="SAM" id="MobiDB-lite"/>
    </source>
</evidence>
<dbReference type="EMBL" id="VWPJ01000007">
    <property type="protein sequence ID" value="KAA5605768.1"/>
    <property type="molecule type" value="Genomic_DNA"/>
</dbReference>
<dbReference type="Gene3D" id="1.25.40.10">
    <property type="entry name" value="Tetratricopeptide repeat domain"/>
    <property type="match status" value="3"/>
</dbReference>